<dbReference type="EMBL" id="HBUF01047819">
    <property type="protein sequence ID" value="CAG6620467.1"/>
    <property type="molecule type" value="Transcribed_RNA"/>
</dbReference>
<feature type="compositionally biased region" description="Basic and acidic residues" evidence="1">
    <location>
        <begin position="66"/>
        <end position="99"/>
    </location>
</feature>
<feature type="region of interest" description="Disordered" evidence="1">
    <location>
        <begin position="47"/>
        <end position="99"/>
    </location>
</feature>
<name>A0A8D8PZ20_9HEMI</name>
<proteinExistence type="predicted"/>
<accession>A0A8D8PZ20</accession>
<protein>
    <submittedName>
        <fullName evidence="2">Uncharacterized protein</fullName>
    </submittedName>
</protein>
<evidence type="ECO:0000256" key="1">
    <source>
        <dbReference type="SAM" id="MobiDB-lite"/>
    </source>
</evidence>
<sequence length="99" mass="11511">MILWQSYLKSSPVAPQAARNVNEDPSFIMTSETDTLQSSLVNRVSRARVGRRRKRRPNTCRIVRTRKPETEELTHPPPHTRQEMEGKMQPLHSDRESNC</sequence>
<evidence type="ECO:0000313" key="2">
    <source>
        <dbReference type="EMBL" id="CAG6620467.1"/>
    </source>
</evidence>
<organism evidence="2">
    <name type="scientific">Cacopsylla melanoneura</name>
    <dbReference type="NCBI Taxonomy" id="428564"/>
    <lineage>
        <taxon>Eukaryota</taxon>
        <taxon>Metazoa</taxon>
        <taxon>Ecdysozoa</taxon>
        <taxon>Arthropoda</taxon>
        <taxon>Hexapoda</taxon>
        <taxon>Insecta</taxon>
        <taxon>Pterygota</taxon>
        <taxon>Neoptera</taxon>
        <taxon>Paraneoptera</taxon>
        <taxon>Hemiptera</taxon>
        <taxon>Sternorrhyncha</taxon>
        <taxon>Psylloidea</taxon>
        <taxon>Psyllidae</taxon>
        <taxon>Psyllinae</taxon>
        <taxon>Cacopsylla</taxon>
    </lineage>
</organism>
<feature type="compositionally biased region" description="Basic residues" evidence="1">
    <location>
        <begin position="47"/>
        <end position="58"/>
    </location>
</feature>
<reference evidence="2" key="1">
    <citation type="submission" date="2021-05" db="EMBL/GenBank/DDBJ databases">
        <authorList>
            <person name="Alioto T."/>
            <person name="Alioto T."/>
            <person name="Gomez Garrido J."/>
        </authorList>
    </citation>
    <scope>NUCLEOTIDE SEQUENCE</scope>
</reference>
<dbReference type="AlphaFoldDB" id="A0A8D8PZ20"/>